<accession>A0A3L7ATQ6</accession>
<protein>
    <submittedName>
        <fullName evidence="1">Uncharacterized protein</fullName>
    </submittedName>
</protein>
<evidence type="ECO:0000313" key="2">
    <source>
        <dbReference type="Proteomes" id="UP000269438"/>
    </source>
</evidence>
<dbReference type="AlphaFoldDB" id="A0A3L7ATQ6"/>
<sequence length="259" mass="29458">MLAQIDGLTRELVGTSFFRSKPGEKDHDYTDDSTLAGVEGNLPVVRQAFSEPVPVVGRYGLVSRHGVMHGQDLSYANRVNSTKTLVLVGALVEHLAARAAKRAEKWRSQRDIRKSKLRGADMTGRLLDDRGFEELYMFRADFEGFAFNAIIFDQSLSRPVLELKAIELMDERRLPRRGFRLHYVESNRLMWSYRTQGGHYLGSAMSIKDINVRPVVQEQWTWDSANVPDESPWDAETGWSRCQNEPATPNWAFAGFYNG</sequence>
<gene>
    <name evidence="1" type="ORF">D9V34_03600</name>
</gene>
<reference evidence="1 2" key="1">
    <citation type="submission" date="2018-10" db="EMBL/GenBank/DDBJ databases">
        <authorList>
            <person name="Li J."/>
        </authorList>
    </citation>
    <scope>NUCLEOTIDE SEQUENCE [LARGE SCALE GENOMIC DNA]</scope>
    <source>
        <strain evidence="1 2">JCM 11654</strain>
    </source>
</reference>
<dbReference type="EMBL" id="RCUY01000002">
    <property type="protein sequence ID" value="RLP83903.1"/>
    <property type="molecule type" value="Genomic_DNA"/>
</dbReference>
<comment type="caution">
    <text evidence="1">The sequence shown here is derived from an EMBL/GenBank/DDBJ whole genome shotgun (WGS) entry which is preliminary data.</text>
</comment>
<evidence type="ECO:0000313" key="1">
    <source>
        <dbReference type="EMBL" id="RLP83903.1"/>
    </source>
</evidence>
<keyword evidence="2" id="KW-1185">Reference proteome</keyword>
<dbReference type="Proteomes" id="UP000269438">
    <property type="component" value="Unassembled WGS sequence"/>
</dbReference>
<organism evidence="1 2">
    <name type="scientific">Mycetocola lacteus</name>
    <dbReference type="NCBI Taxonomy" id="76637"/>
    <lineage>
        <taxon>Bacteria</taxon>
        <taxon>Bacillati</taxon>
        <taxon>Actinomycetota</taxon>
        <taxon>Actinomycetes</taxon>
        <taxon>Micrococcales</taxon>
        <taxon>Microbacteriaceae</taxon>
        <taxon>Mycetocola</taxon>
    </lineage>
</organism>
<name>A0A3L7ATQ6_9MICO</name>
<proteinExistence type="predicted"/>